<dbReference type="SUPFAM" id="SSF52518">
    <property type="entry name" value="Thiamin diphosphate-binding fold (THDP-binding)"/>
    <property type="match status" value="2"/>
</dbReference>
<comment type="caution">
    <text evidence="7">The sequence shown here is derived from an EMBL/GenBank/DDBJ whole genome shotgun (WGS) entry which is preliminary data.</text>
</comment>
<dbReference type="GO" id="GO:0050660">
    <property type="term" value="F:flavin adenine dinucleotide binding"/>
    <property type="evidence" value="ECO:0007669"/>
    <property type="project" value="TreeGrafter"/>
</dbReference>
<dbReference type="EMBL" id="MVGC01000079">
    <property type="protein sequence ID" value="RJE24486.1"/>
    <property type="molecule type" value="Genomic_DNA"/>
</dbReference>
<keyword evidence="7" id="KW-0456">Lyase</keyword>
<dbReference type="GO" id="GO:0009097">
    <property type="term" value="P:isoleucine biosynthetic process"/>
    <property type="evidence" value="ECO:0007669"/>
    <property type="project" value="TreeGrafter"/>
</dbReference>
<dbReference type="PANTHER" id="PTHR18968:SF167">
    <property type="entry name" value="ACETOLACTATE SYNTHASE LARGE SUBUNIT ILVB2-RELATED"/>
    <property type="match status" value="1"/>
</dbReference>
<dbReference type="STRING" id="2070753.A0A3A2ZN81"/>
<feature type="domain" description="Thiamine pyrophosphate enzyme N-terminal TPP-binding" evidence="6">
    <location>
        <begin position="13"/>
        <end position="122"/>
    </location>
</feature>
<sequence>MTVTKPDPTVTVTFAQETVRILETFDCAKAFGVSGGYIFPLWHFLDSSRSVDVHHCRSEAGATFAALEYSLHKDALGIAFATTGPASLNAYAALRSARSDGGKIVFLSAITSEDENGPKKAQDTTSHAVYDVAGESLRHPFSECLIIRQRSDLLRFCRSLRDLRAGHGGCLGVFIKPDVQMAQVEPLLDHELEENMATSTVVASPKWIDLIRGRLTEGKAVIWAGYGAKESAGALLKLVEHYRVPVMSTPRAKGVFPETHPLFWGCSGIGGHIDADELTRRNPEELSLLVLGSRLEETSSLFMQLKVPVRELIVVNSPSRQVERNLPSHALIIDEDITNLLGELAQGVPRESLEYCSKPHIIPEEQPIDDKVHPVNVVSAVQHLAINTANYMVIGDIGNTLSWTTHYLRFDEPGRFRLGTHDAAMSSATCGAVGVGACGTPTVVITGDGAMLLQNEVSTAVRYQMPIIWVVMNDQAYNMCGQVWSVPNTMPPDLSIPETDFAMLGSALGALGFAVTSSKDFRDALQQAIRLKAPAVIDVKIDGSARAPVGARAKSLRG</sequence>
<dbReference type="InterPro" id="IPR012000">
    <property type="entry name" value="Thiamin_PyroP_enz_cen_dom"/>
</dbReference>
<keyword evidence="8" id="KW-1185">Reference proteome</keyword>
<dbReference type="CDD" id="cd00568">
    <property type="entry name" value="TPP_enzymes"/>
    <property type="match status" value="1"/>
</dbReference>
<comment type="similarity">
    <text evidence="1 3">Belongs to the TPP enzyme family.</text>
</comment>
<feature type="domain" description="Thiamine pyrophosphate enzyme central" evidence="4">
    <location>
        <begin position="219"/>
        <end position="341"/>
    </location>
</feature>
<dbReference type="InterPro" id="IPR029061">
    <property type="entry name" value="THDP-binding"/>
</dbReference>
<organism evidence="7 8">
    <name type="scientific">Aspergillus sclerotialis</name>
    <dbReference type="NCBI Taxonomy" id="2070753"/>
    <lineage>
        <taxon>Eukaryota</taxon>
        <taxon>Fungi</taxon>
        <taxon>Dikarya</taxon>
        <taxon>Ascomycota</taxon>
        <taxon>Pezizomycotina</taxon>
        <taxon>Eurotiomycetes</taxon>
        <taxon>Eurotiomycetidae</taxon>
        <taxon>Eurotiales</taxon>
        <taxon>Aspergillaceae</taxon>
        <taxon>Aspergillus</taxon>
        <taxon>Aspergillus subgen. Polypaecilum</taxon>
    </lineage>
</organism>
<dbReference type="GO" id="GO:0030976">
    <property type="term" value="F:thiamine pyrophosphate binding"/>
    <property type="evidence" value="ECO:0007669"/>
    <property type="project" value="InterPro"/>
</dbReference>
<proteinExistence type="inferred from homology"/>
<dbReference type="InterPro" id="IPR011766">
    <property type="entry name" value="TPP_enzyme_TPP-bd"/>
</dbReference>
<dbReference type="GO" id="GO:0016829">
    <property type="term" value="F:lyase activity"/>
    <property type="evidence" value="ECO:0007669"/>
    <property type="project" value="UniProtKB-KW"/>
</dbReference>
<dbReference type="GO" id="GO:0009099">
    <property type="term" value="P:L-valine biosynthetic process"/>
    <property type="evidence" value="ECO:0007669"/>
    <property type="project" value="TreeGrafter"/>
</dbReference>
<feature type="domain" description="Thiamine pyrophosphate enzyme TPP-binding" evidence="5">
    <location>
        <begin position="396"/>
        <end position="539"/>
    </location>
</feature>
<evidence type="ECO:0000259" key="4">
    <source>
        <dbReference type="Pfam" id="PF00205"/>
    </source>
</evidence>
<dbReference type="Gene3D" id="3.40.50.1220">
    <property type="entry name" value="TPP-binding domain"/>
    <property type="match status" value="1"/>
</dbReference>
<dbReference type="Proteomes" id="UP000266188">
    <property type="component" value="Unassembled WGS sequence"/>
</dbReference>
<evidence type="ECO:0000256" key="3">
    <source>
        <dbReference type="RuleBase" id="RU362132"/>
    </source>
</evidence>
<dbReference type="Pfam" id="PF02775">
    <property type="entry name" value="TPP_enzyme_C"/>
    <property type="match status" value="1"/>
</dbReference>
<dbReference type="GO" id="GO:0005948">
    <property type="term" value="C:acetolactate synthase complex"/>
    <property type="evidence" value="ECO:0007669"/>
    <property type="project" value="TreeGrafter"/>
</dbReference>
<dbReference type="SUPFAM" id="SSF52467">
    <property type="entry name" value="DHS-like NAD/FAD-binding domain"/>
    <property type="match status" value="1"/>
</dbReference>
<protein>
    <submittedName>
        <fullName evidence="7">2-hydroxyacyl-CoA lyase</fullName>
    </submittedName>
</protein>
<reference evidence="8" key="1">
    <citation type="submission" date="2017-02" db="EMBL/GenBank/DDBJ databases">
        <authorList>
            <person name="Tafer H."/>
            <person name="Lopandic K."/>
        </authorList>
    </citation>
    <scope>NUCLEOTIDE SEQUENCE [LARGE SCALE GENOMIC DNA]</scope>
    <source>
        <strain evidence="8">CBS 366.77</strain>
    </source>
</reference>
<evidence type="ECO:0000259" key="6">
    <source>
        <dbReference type="Pfam" id="PF02776"/>
    </source>
</evidence>
<dbReference type="InterPro" id="IPR029035">
    <property type="entry name" value="DHS-like_NAD/FAD-binding_dom"/>
</dbReference>
<accession>A0A3A2ZN81</accession>
<dbReference type="InterPro" id="IPR012001">
    <property type="entry name" value="Thiamin_PyroP_enz_TPP-bd_dom"/>
</dbReference>
<evidence type="ECO:0000256" key="2">
    <source>
        <dbReference type="ARBA" id="ARBA00023052"/>
    </source>
</evidence>
<dbReference type="InterPro" id="IPR045229">
    <property type="entry name" value="TPP_enz"/>
</dbReference>
<dbReference type="Pfam" id="PF02776">
    <property type="entry name" value="TPP_enzyme_N"/>
    <property type="match status" value="1"/>
</dbReference>
<dbReference type="CDD" id="cd07035">
    <property type="entry name" value="TPP_PYR_POX_like"/>
    <property type="match status" value="1"/>
</dbReference>
<dbReference type="GO" id="GO:0000287">
    <property type="term" value="F:magnesium ion binding"/>
    <property type="evidence" value="ECO:0007669"/>
    <property type="project" value="InterPro"/>
</dbReference>
<name>A0A3A2ZN81_9EURO</name>
<dbReference type="GO" id="GO:0003984">
    <property type="term" value="F:acetolactate synthase activity"/>
    <property type="evidence" value="ECO:0007669"/>
    <property type="project" value="TreeGrafter"/>
</dbReference>
<dbReference type="Gene3D" id="3.40.50.970">
    <property type="match status" value="2"/>
</dbReference>
<dbReference type="Pfam" id="PF00205">
    <property type="entry name" value="TPP_enzyme_M"/>
    <property type="match status" value="1"/>
</dbReference>
<dbReference type="PANTHER" id="PTHR18968">
    <property type="entry name" value="THIAMINE PYROPHOSPHATE ENZYMES"/>
    <property type="match status" value="1"/>
</dbReference>
<gene>
    <name evidence="7" type="ORF">PHISCL_03178</name>
</gene>
<evidence type="ECO:0000259" key="5">
    <source>
        <dbReference type="Pfam" id="PF02775"/>
    </source>
</evidence>
<dbReference type="AlphaFoldDB" id="A0A3A2ZN81"/>
<evidence type="ECO:0000313" key="8">
    <source>
        <dbReference type="Proteomes" id="UP000266188"/>
    </source>
</evidence>
<dbReference type="OrthoDB" id="10006023at2759"/>
<evidence type="ECO:0000256" key="1">
    <source>
        <dbReference type="ARBA" id="ARBA00007812"/>
    </source>
</evidence>
<evidence type="ECO:0000313" key="7">
    <source>
        <dbReference type="EMBL" id="RJE24486.1"/>
    </source>
</evidence>
<keyword evidence="2 3" id="KW-0786">Thiamine pyrophosphate</keyword>